<sequence>MGPLSVSGEASSAAVEPPDSEPEGPVFVEMDPSGRFGRFNEVLGRGACKVVYKAFDVEEGTEMAWNQVRGMEFMNGKDGENREERERIFAEVRVLKALKHKNIMSFRDSWYDPRQGTINFITELFTSGTLRQYRRRHRQLDPEVLKGWAWQILCGLVYLHGHSPPIIHRDLKCDNIFINGSDGVVKIGDLGLATLLRQRTAPQSVLGTPEFMAPELYEEEYDDRVDVYSFGMCLLELATMEYPYSECKNAAQIYRKVSLGIRPAGLQKVPPGELHQLINVCLLPREQRPRARTLLKHPFFESIRAVQGSLASARSEAALAAAVGAPGELASRAASATSDYAAALAQGPLPAAEGSLQSNASDWRLNDIIEEEVAREGGREDARGGSREGSRDGSRAPRAAPPRSPQRVLSPDVALSPRSGPSRTVSAASSHASSAVSAFATGEAAEVEPGGSGTPGPAGRTMAVLSPQRRFAVVGKFREEQPEEYALRLRIAEPGGGTRTMVEELALSPADAADIAAAIREEIAAMSSDLEATLSMNLEAAGEALRAGILHSANSANGSVALAVDGDGSGGNGASGSQALVRGGGGSALSLGDASSISLAGGISGVSVGENSSSASLGGAASGSAAPIKLSPLGPGEKPAEQSTPALDADGAPLTLDSRPVLERPAPSASDEAPSPPFASVRRPSPPPLVVRRSTSYETGGLSSGGSGPLSTNPSAGARGEAGFDLRSPPAGSGSSSGEATPHLGGAPAVLSSRASLTELAAAARAALLASGAPGPAEAGAGAGAPPKLQALRQLFEEQQRGQAAGGAAAPEMVVRLAPALSPRSASPQRLLARVSAGLASARPPLSPTGSARRYSAVAGDDGDAPLRPSRSFTQPARERGPFDSLDLGGRRLAEADLEVRRGAAPARALPATRRTRSPRAAVPTDPAHASVVEALDLAAGSPRQLEASGRAASLAPGAALDAFSVEAFGAAAAGFAPGAEAPALFSAPASSLVSREPSPQRELNGLASGSAKAAKPTPAAVASLPAATKDKELLRKAAADAMKAVELRALNLLEGGVATAQGKKKQRLPDKAAPAVAGSHPTDELTAPARAGIEAADGLLLDAQKEANDEAWASGRTLVLGAARYAIVRNPPSVQRLEVYGQAFAGVPVVPRASLLFAEEDACVWRWERRREGAAANWEAIDGAGMRLYTPSADDIGTHLRVRCRAAMVGPGTELVLGDEAVSQATGPVGPCPQLERPWLPSAASKPATALRLVTYNILADQYAATDRAKKVLFAHCPAEYLDPGRRRPHVLGQLSSLGADILCLQEVDASMYDNVLAPGLESEFAGAYLNKDGAVREGEALFWRADRLRPIARRELSLRRAFAQTEGGALDARVRAYLERRPALRHALSKVGTVAQLVALETRDDRLPPATLIVVNTHLFYHANAPHIRTLHTWAIMREAKAFAEQLRAERGSSPTLVLCGDLNSDLNDGVPGNLELLLSGRVGAGYWDWEYVSRFAWGRGDEDGEEGQEGAQEGAAAAAGDGADAASDPGLELRVDWPGPLRPAGDLRPPWSNYVRGYQGLLDYIWYDPRVLAWRPSAASRAAERLTPEDVGGFLPNATAPSDHIPLVYDLEFCPSDKNEEERAAENGSDSTSTTVATPAALWAVREAAAHLAAGSVIAVPTDTLYGLAASAQSAEGVARIYVAKGRRESKPLAVAHLPAGLLDALLPGAVTVVLPVRPGAPLARELNRGSTALGVRVPDHAFVRALARQLGGALALTSANRSGGRSSVDVDEFQCSTGAA</sequence>
<comment type="catalytic activity">
    <reaction evidence="8">
        <text>L-threonyl-[protein] + ATP = O-phospho-L-threonyl-[protein] + ADP + H(+)</text>
        <dbReference type="Rhea" id="RHEA:46608"/>
        <dbReference type="Rhea" id="RHEA-COMP:11060"/>
        <dbReference type="Rhea" id="RHEA-COMP:11605"/>
        <dbReference type="ChEBI" id="CHEBI:15378"/>
        <dbReference type="ChEBI" id="CHEBI:30013"/>
        <dbReference type="ChEBI" id="CHEBI:30616"/>
        <dbReference type="ChEBI" id="CHEBI:61977"/>
        <dbReference type="ChEBI" id="CHEBI:456216"/>
        <dbReference type="EC" id="2.7.11.1"/>
    </reaction>
</comment>
<dbReference type="FunFam" id="3.30.200.20:FF:000075">
    <property type="entry name" value="Probable serine/threonine-protein kinase WNK1"/>
    <property type="match status" value="1"/>
</dbReference>
<feature type="region of interest" description="Disordered" evidence="10">
    <location>
        <begin position="1503"/>
        <end position="1532"/>
    </location>
</feature>
<protein>
    <recommendedName>
        <fullName evidence="2">Threonylcarbamoyl-AMP synthase</fullName>
        <ecNumber evidence="1">2.7.11.1</ecNumber>
    </recommendedName>
</protein>
<evidence type="ECO:0000256" key="5">
    <source>
        <dbReference type="ARBA" id="ARBA00022741"/>
    </source>
</evidence>
<dbReference type="PROSITE" id="PS50011">
    <property type="entry name" value="PROTEIN_KINASE_DOM"/>
    <property type="match status" value="1"/>
</dbReference>
<dbReference type="GO" id="GO:0003725">
    <property type="term" value="F:double-stranded RNA binding"/>
    <property type="evidence" value="ECO:0007669"/>
    <property type="project" value="InterPro"/>
</dbReference>
<keyword evidence="14" id="KW-1185">Reference proteome</keyword>
<feature type="region of interest" description="Disordered" evidence="10">
    <location>
        <begin position="372"/>
        <end position="429"/>
    </location>
</feature>
<evidence type="ECO:0000256" key="10">
    <source>
        <dbReference type="SAM" id="MobiDB-lite"/>
    </source>
</evidence>
<comment type="catalytic activity">
    <reaction evidence="9">
        <text>L-seryl-[protein] + ATP = O-phospho-L-seryl-[protein] + ADP + H(+)</text>
        <dbReference type="Rhea" id="RHEA:17989"/>
        <dbReference type="Rhea" id="RHEA-COMP:9863"/>
        <dbReference type="Rhea" id="RHEA-COMP:11604"/>
        <dbReference type="ChEBI" id="CHEBI:15378"/>
        <dbReference type="ChEBI" id="CHEBI:29999"/>
        <dbReference type="ChEBI" id="CHEBI:30616"/>
        <dbReference type="ChEBI" id="CHEBI:83421"/>
        <dbReference type="ChEBI" id="CHEBI:456216"/>
        <dbReference type="EC" id="2.7.11.1"/>
    </reaction>
</comment>
<dbReference type="SUPFAM" id="SSF56112">
    <property type="entry name" value="Protein kinase-like (PK-like)"/>
    <property type="match status" value="1"/>
</dbReference>
<dbReference type="Proteomes" id="UP001255856">
    <property type="component" value="Unassembled WGS sequence"/>
</dbReference>
<feature type="region of interest" description="Disordered" evidence="10">
    <location>
        <begin position="1"/>
        <end position="25"/>
    </location>
</feature>
<dbReference type="GO" id="GO:0005524">
    <property type="term" value="F:ATP binding"/>
    <property type="evidence" value="ECO:0007669"/>
    <property type="project" value="UniProtKB-KW"/>
</dbReference>
<keyword evidence="6" id="KW-0418">Kinase</keyword>
<dbReference type="InterPro" id="IPR017945">
    <property type="entry name" value="DHBP_synth_RibB-like_a/b_dom"/>
</dbReference>
<gene>
    <name evidence="13" type="ORF">QBZ16_000163</name>
</gene>
<dbReference type="SMART" id="SM00220">
    <property type="entry name" value="S_TKc"/>
    <property type="match status" value="1"/>
</dbReference>
<keyword evidence="5" id="KW-0547">Nucleotide-binding</keyword>
<dbReference type="InterPro" id="IPR036691">
    <property type="entry name" value="Endo/exonu/phosph_ase_sf"/>
</dbReference>
<feature type="domain" description="Protein kinase" evidence="11">
    <location>
        <begin position="37"/>
        <end position="300"/>
    </location>
</feature>
<dbReference type="FunFam" id="1.10.510.10:FF:001565">
    <property type="entry name" value="WNK protein kinase"/>
    <property type="match status" value="1"/>
</dbReference>
<name>A0AAD9MLW2_PROWI</name>
<comment type="caution">
    <text evidence="13">The sequence shown here is derived from an EMBL/GenBank/DDBJ whole genome shotgun (WGS) entry which is preliminary data.</text>
</comment>
<evidence type="ECO:0000313" key="14">
    <source>
        <dbReference type="Proteomes" id="UP001255856"/>
    </source>
</evidence>
<dbReference type="EMBL" id="JASFZW010000001">
    <property type="protein sequence ID" value="KAK2080310.1"/>
    <property type="molecule type" value="Genomic_DNA"/>
</dbReference>
<feature type="compositionally biased region" description="Low complexity" evidence="10">
    <location>
        <begin position="1"/>
        <end position="16"/>
    </location>
</feature>
<dbReference type="InterPro" id="IPR048821">
    <property type="entry name" value="PDE12-like_N"/>
</dbReference>
<dbReference type="Pfam" id="PF03372">
    <property type="entry name" value="Exo_endo_phos"/>
    <property type="match status" value="1"/>
</dbReference>
<dbReference type="Pfam" id="PF21171">
    <property type="entry name" value="PDE12-like_N"/>
    <property type="match status" value="1"/>
</dbReference>
<feature type="compositionally biased region" description="Low complexity" evidence="10">
    <location>
        <begin position="690"/>
        <end position="701"/>
    </location>
</feature>
<dbReference type="InterPro" id="IPR011009">
    <property type="entry name" value="Kinase-like_dom_sf"/>
</dbReference>
<reference evidence="13" key="1">
    <citation type="submission" date="2021-01" db="EMBL/GenBank/DDBJ databases">
        <authorList>
            <person name="Eckstrom K.M.E."/>
        </authorList>
    </citation>
    <scope>NUCLEOTIDE SEQUENCE</scope>
    <source>
        <strain evidence="13">UVCC 0001</strain>
    </source>
</reference>
<feature type="region of interest" description="Disordered" evidence="10">
    <location>
        <begin position="905"/>
        <end position="928"/>
    </location>
</feature>
<organism evidence="13 14">
    <name type="scientific">Prototheca wickerhamii</name>
    <dbReference type="NCBI Taxonomy" id="3111"/>
    <lineage>
        <taxon>Eukaryota</taxon>
        <taxon>Viridiplantae</taxon>
        <taxon>Chlorophyta</taxon>
        <taxon>core chlorophytes</taxon>
        <taxon>Trebouxiophyceae</taxon>
        <taxon>Chlorellales</taxon>
        <taxon>Chlorellaceae</taxon>
        <taxon>Prototheca</taxon>
    </lineage>
</organism>
<dbReference type="EC" id="2.7.11.1" evidence="1"/>
<feature type="region of interest" description="Disordered" evidence="10">
    <location>
        <begin position="995"/>
        <end position="1025"/>
    </location>
</feature>
<dbReference type="PROSITE" id="PS00108">
    <property type="entry name" value="PROTEIN_KINASE_ST"/>
    <property type="match status" value="1"/>
</dbReference>
<dbReference type="CDD" id="cd13983">
    <property type="entry name" value="STKc_WNK"/>
    <property type="match status" value="1"/>
</dbReference>
<dbReference type="Pfam" id="PF01300">
    <property type="entry name" value="Sua5_yciO_yrdC"/>
    <property type="match status" value="1"/>
</dbReference>
<feature type="compositionally biased region" description="Low complexity" evidence="10">
    <location>
        <begin position="1008"/>
        <end position="1024"/>
    </location>
</feature>
<feature type="region of interest" description="Disordered" evidence="10">
    <location>
        <begin position="1061"/>
        <end position="1085"/>
    </location>
</feature>
<dbReference type="InterPro" id="IPR000719">
    <property type="entry name" value="Prot_kinase_dom"/>
</dbReference>
<feature type="compositionally biased region" description="Low complexity" evidence="10">
    <location>
        <begin position="665"/>
        <end position="683"/>
    </location>
</feature>
<dbReference type="SUPFAM" id="SSF55821">
    <property type="entry name" value="YrdC/RibB"/>
    <property type="match status" value="1"/>
</dbReference>
<feature type="compositionally biased region" description="Low complexity" evidence="10">
    <location>
        <begin position="905"/>
        <end position="925"/>
    </location>
</feature>
<dbReference type="PROSITE" id="PS51163">
    <property type="entry name" value="YRDC"/>
    <property type="match status" value="1"/>
</dbReference>
<evidence type="ECO:0000259" key="11">
    <source>
        <dbReference type="PROSITE" id="PS50011"/>
    </source>
</evidence>
<keyword evidence="7" id="KW-0067">ATP-binding</keyword>
<feature type="compositionally biased region" description="Low complexity" evidence="10">
    <location>
        <begin position="1512"/>
        <end position="1529"/>
    </location>
</feature>
<evidence type="ECO:0000256" key="2">
    <source>
        <dbReference type="ARBA" id="ARBA00015492"/>
    </source>
</evidence>
<dbReference type="GO" id="GO:0004674">
    <property type="term" value="F:protein serine/threonine kinase activity"/>
    <property type="evidence" value="ECO:0007669"/>
    <property type="project" value="UniProtKB-KW"/>
</dbReference>
<dbReference type="Gene3D" id="3.90.870.10">
    <property type="entry name" value="DHBP synthase"/>
    <property type="match status" value="1"/>
</dbReference>
<dbReference type="InterPro" id="IPR005135">
    <property type="entry name" value="Endo/exonuclease/phosphatase"/>
</dbReference>
<evidence type="ECO:0000313" key="13">
    <source>
        <dbReference type="EMBL" id="KAK2080310.1"/>
    </source>
</evidence>
<evidence type="ECO:0000256" key="4">
    <source>
        <dbReference type="ARBA" id="ARBA00022679"/>
    </source>
</evidence>
<feature type="compositionally biased region" description="Low complexity" evidence="10">
    <location>
        <begin position="610"/>
        <end position="626"/>
    </location>
</feature>
<feature type="domain" description="YrdC-like" evidence="12">
    <location>
        <begin position="1645"/>
        <end position="1784"/>
    </location>
</feature>
<evidence type="ECO:0000256" key="8">
    <source>
        <dbReference type="ARBA" id="ARBA00047899"/>
    </source>
</evidence>
<feature type="compositionally biased region" description="Basic and acidic residues" evidence="10">
    <location>
        <begin position="372"/>
        <end position="395"/>
    </location>
</feature>
<keyword evidence="4" id="KW-0808">Transferase</keyword>
<feature type="region of interest" description="Disordered" evidence="10">
    <location>
        <begin position="610"/>
        <end position="747"/>
    </location>
</feature>
<feature type="region of interest" description="Disordered" evidence="10">
    <location>
        <begin position="841"/>
        <end position="888"/>
    </location>
</feature>
<dbReference type="PANTHER" id="PTHR13902">
    <property type="entry name" value="SERINE/THREONINE-PROTEIN KINASE WNK WITH NO LYSINE -RELATED"/>
    <property type="match status" value="1"/>
</dbReference>
<keyword evidence="3" id="KW-0723">Serine/threonine-protein kinase</keyword>
<dbReference type="InterPro" id="IPR008271">
    <property type="entry name" value="Ser/Thr_kinase_AS"/>
</dbReference>
<dbReference type="Pfam" id="PF00069">
    <property type="entry name" value="Pkinase"/>
    <property type="match status" value="1"/>
</dbReference>
<dbReference type="SUPFAM" id="SSF56219">
    <property type="entry name" value="DNase I-like"/>
    <property type="match status" value="1"/>
</dbReference>
<dbReference type="InterPro" id="IPR050588">
    <property type="entry name" value="WNK_Ser-Thr_kinase"/>
</dbReference>
<accession>A0AAD9MLW2</accession>
<evidence type="ECO:0000256" key="1">
    <source>
        <dbReference type="ARBA" id="ARBA00012513"/>
    </source>
</evidence>
<dbReference type="Gene3D" id="3.60.10.10">
    <property type="entry name" value="Endonuclease/exonuclease/phosphatase"/>
    <property type="match status" value="1"/>
</dbReference>
<dbReference type="Gene3D" id="3.30.200.20">
    <property type="entry name" value="Phosphorylase Kinase, domain 1"/>
    <property type="match status" value="1"/>
</dbReference>
<dbReference type="InterPro" id="IPR006070">
    <property type="entry name" value="Sua5-like_dom"/>
</dbReference>
<evidence type="ECO:0000256" key="9">
    <source>
        <dbReference type="ARBA" id="ARBA00048679"/>
    </source>
</evidence>
<evidence type="ECO:0000256" key="7">
    <source>
        <dbReference type="ARBA" id="ARBA00022840"/>
    </source>
</evidence>
<dbReference type="Gene3D" id="1.10.510.10">
    <property type="entry name" value="Transferase(Phosphotransferase) domain 1"/>
    <property type="match status" value="1"/>
</dbReference>
<evidence type="ECO:0000259" key="12">
    <source>
        <dbReference type="PROSITE" id="PS51163"/>
    </source>
</evidence>
<proteinExistence type="predicted"/>
<evidence type="ECO:0000256" key="6">
    <source>
        <dbReference type="ARBA" id="ARBA00022777"/>
    </source>
</evidence>
<evidence type="ECO:0000256" key="3">
    <source>
        <dbReference type="ARBA" id="ARBA00022527"/>
    </source>
</evidence>